<dbReference type="EMBL" id="JAVLUS010000009">
    <property type="protein sequence ID" value="MDS1114655.1"/>
    <property type="molecule type" value="Genomic_DNA"/>
</dbReference>
<evidence type="ECO:0000313" key="4">
    <source>
        <dbReference type="Proteomes" id="UP001265083"/>
    </source>
</evidence>
<accession>A0ABU2GUI3</accession>
<organism evidence="3 4">
    <name type="scientific">Gordonia westfalica</name>
    <dbReference type="NCBI Taxonomy" id="158898"/>
    <lineage>
        <taxon>Bacteria</taxon>
        <taxon>Bacillati</taxon>
        <taxon>Actinomycetota</taxon>
        <taxon>Actinomycetes</taxon>
        <taxon>Mycobacteriales</taxon>
        <taxon>Gordoniaceae</taxon>
        <taxon>Gordonia</taxon>
    </lineage>
</organism>
<gene>
    <name evidence="3" type="ORF">RD149_12840</name>
</gene>
<evidence type="ECO:0000256" key="1">
    <source>
        <dbReference type="SAM" id="MobiDB-lite"/>
    </source>
</evidence>
<proteinExistence type="predicted"/>
<feature type="region of interest" description="Disordered" evidence="1">
    <location>
        <begin position="204"/>
        <end position="234"/>
    </location>
</feature>
<evidence type="ECO:0000313" key="3">
    <source>
        <dbReference type="EMBL" id="MDS1114655.1"/>
    </source>
</evidence>
<feature type="signal peptide" evidence="2">
    <location>
        <begin position="1"/>
        <end position="23"/>
    </location>
</feature>
<keyword evidence="4" id="KW-1185">Reference proteome</keyword>
<dbReference type="Proteomes" id="UP001265083">
    <property type="component" value="Unassembled WGS sequence"/>
</dbReference>
<reference evidence="3 4" key="1">
    <citation type="submission" date="2023-08" db="EMBL/GenBank/DDBJ databases">
        <title>Bioegradation of LLDPE and BLDPE plastic by marine bacteria from coast plastic debris.</title>
        <authorList>
            <person name="Rong Z."/>
        </authorList>
    </citation>
    <scope>NUCLEOTIDE SEQUENCE [LARGE SCALE GENOMIC DNA]</scope>
    <source>
        <strain evidence="3 4">Z-2</strain>
    </source>
</reference>
<keyword evidence="2" id="KW-0732">Signal</keyword>
<feature type="chain" id="PRO_5046078737" evidence="2">
    <location>
        <begin position="24"/>
        <end position="234"/>
    </location>
</feature>
<sequence length="234" mass="25651">MRSIYSVILALLLVPIVSCSGDAQTNEPTSATAQTPIRKEDPSQFPFRWVPTRALDLNSPDGTFVRAITETEVLFSYLGSSAMRSLVPPGYVEAARSFWPLRVSNIPPLNIAPRTTYLFAADFPDTVRQPGEPRHQSHASPNPTDELGRAAVCTFTAEPNPKPILRALFTYRRTGISPPADQKGPLNQPPVNVFGDWTGLEDFETLGDRPCEKTLASPDDLRQQPSPGWPGASH</sequence>
<dbReference type="RefSeq" id="WP_310950754.1">
    <property type="nucleotide sequence ID" value="NZ_JAVLUS010000009.1"/>
</dbReference>
<protein>
    <submittedName>
        <fullName evidence="3">Uncharacterized protein</fullName>
    </submittedName>
</protein>
<name>A0ABU2GUI3_9ACTN</name>
<evidence type="ECO:0000256" key="2">
    <source>
        <dbReference type="SAM" id="SignalP"/>
    </source>
</evidence>
<comment type="caution">
    <text evidence="3">The sequence shown here is derived from an EMBL/GenBank/DDBJ whole genome shotgun (WGS) entry which is preliminary data.</text>
</comment>
<feature type="region of interest" description="Disordered" evidence="1">
    <location>
        <begin position="125"/>
        <end position="146"/>
    </location>
</feature>